<feature type="compositionally biased region" description="Low complexity" evidence="5">
    <location>
        <begin position="386"/>
        <end position="406"/>
    </location>
</feature>
<dbReference type="PROSITE" id="PS00636">
    <property type="entry name" value="DNAJ_1"/>
    <property type="match status" value="1"/>
</dbReference>
<feature type="domain" description="C2H2-type" evidence="7">
    <location>
        <begin position="509"/>
        <end position="537"/>
    </location>
</feature>
<dbReference type="Pfam" id="PF21884">
    <property type="entry name" value="ZUO1-like_ZHD"/>
    <property type="match status" value="1"/>
</dbReference>
<feature type="compositionally biased region" description="Gly residues" evidence="5">
    <location>
        <begin position="99"/>
        <end position="108"/>
    </location>
</feature>
<dbReference type="GO" id="GO:0005737">
    <property type="term" value="C:cytoplasm"/>
    <property type="evidence" value="ECO:0007669"/>
    <property type="project" value="TreeGrafter"/>
</dbReference>
<dbReference type="OrthoDB" id="5894at2759"/>
<keyword evidence="10" id="KW-1185">Reference proteome</keyword>
<dbReference type="InterPro" id="IPR036236">
    <property type="entry name" value="Znf_C2H2_sf"/>
</dbReference>
<keyword evidence="1" id="KW-0479">Metal-binding</keyword>
<evidence type="ECO:0000256" key="4">
    <source>
        <dbReference type="PROSITE-ProRule" id="PRU00042"/>
    </source>
</evidence>
<dbReference type="PANTHER" id="PTHR44029:SF1">
    <property type="entry name" value="DNAJ HOMOLOG SUBFAMILY C MEMBER 21"/>
    <property type="match status" value="1"/>
</dbReference>
<feature type="compositionally biased region" description="Low complexity" evidence="5">
    <location>
        <begin position="454"/>
        <end position="470"/>
    </location>
</feature>
<dbReference type="SUPFAM" id="SSF46565">
    <property type="entry name" value="Chaperone J-domain"/>
    <property type="match status" value="1"/>
</dbReference>
<evidence type="ECO:0000259" key="6">
    <source>
        <dbReference type="PROSITE" id="PS50076"/>
    </source>
</evidence>
<dbReference type="InterPro" id="IPR051964">
    <property type="entry name" value="Chaperone_stress_response"/>
</dbReference>
<dbReference type="Gene3D" id="3.30.160.60">
    <property type="entry name" value="Classic Zinc Finger"/>
    <property type="match status" value="1"/>
</dbReference>
<gene>
    <name evidence="9" type="primary">20345714</name>
    <name evidence="8" type="ORF">GGTG_05256</name>
</gene>
<feature type="region of interest" description="Disordered" evidence="5">
    <location>
        <begin position="526"/>
        <end position="546"/>
    </location>
</feature>
<dbReference type="InterPro" id="IPR022755">
    <property type="entry name" value="Znf_C2H2_jaz"/>
</dbReference>
<dbReference type="EnsemblFungi" id="EJT75319">
    <property type="protein sequence ID" value="EJT75319"/>
    <property type="gene ID" value="GGTG_05256"/>
</dbReference>
<dbReference type="Pfam" id="PF12171">
    <property type="entry name" value="zf-C2H2_jaz"/>
    <property type="match status" value="1"/>
</dbReference>
<organism evidence="8">
    <name type="scientific">Gaeumannomyces tritici (strain R3-111a-1)</name>
    <name type="common">Wheat and barley take-all root rot fungus</name>
    <name type="synonym">Gaeumannomyces graminis var. tritici</name>
    <dbReference type="NCBI Taxonomy" id="644352"/>
    <lineage>
        <taxon>Eukaryota</taxon>
        <taxon>Fungi</taxon>
        <taxon>Dikarya</taxon>
        <taxon>Ascomycota</taxon>
        <taxon>Pezizomycotina</taxon>
        <taxon>Sordariomycetes</taxon>
        <taxon>Sordariomycetidae</taxon>
        <taxon>Magnaporthales</taxon>
        <taxon>Magnaporthaceae</taxon>
        <taxon>Gaeumannomyces</taxon>
    </lineage>
</organism>
<dbReference type="GeneID" id="20345714"/>
<dbReference type="PROSITE" id="PS50157">
    <property type="entry name" value="ZINC_FINGER_C2H2_2"/>
    <property type="match status" value="2"/>
</dbReference>
<dbReference type="RefSeq" id="XP_009221319.1">
    <property type="nucleotide sequence ID" value="XM_009223055.1"/>
</dbReference>
<feature type="compositionally biased region" description="Basic residues" evidence="5">
    <location>
        <begin position="482"/>
        <end position="495"/>
    </location>
</feature>
<keyword evidence="3" id="KW-0862">Zinc</keyword>
<dbReference type="AlphaFoldDB" id="J3NVE3"/>
<dbReference type="CDD" id="cd06257">
    <property type="entry name" value="DnaJ"/>
    <property type="match status" value="1"/>
</dbReference>
<dbReference type="SUPFAM" id="SSF57667">
    <property type="entry name" value="beta-beta-alpha zinc fingers"/>
    <property type="match status" value="1"/>
</dbReference>
<dbReference type="InterPro" id="IPR018253">
    <property type="entry name" value="DnaJ_domain_CS"/>
</dbReference>
<dbReference type="GO" id="GO:0008270">
    <property type="term" value="F:zinc ion binding"/>
    <property type="evidence" value="ECO:0007669"/>
    <property type="project" value="UniProtKB-KW"/>
</dbReference>
<reference evidence="8" key="3">
    <citation type="submission" date="2010-09" db="EMBL/GenBank/DDBJ databases">
        <title>Annotation of Gaeumannomyces graminis var. tritici R3-111a-1.</title>
        <authorList>
            <consortium name="The Broad Institute Genome Sequencing Platform"/>
            <person name="Ma L.-J."/>
            <person name="Dead R."/>
            <person name="Young S.K."/>
            <person name="Zeng Q."/>
            <person name="Gargeya S."/>
            <person name="Fitzgerald M."/>
            <person name="Haas B."/>
            <person name="Abouelleil A."/>
            <person name="Alvarado L."/>
            <person name="Arachchi H.M."/>
            <person name="Berlin A."/>
            <person name="Brown A."/>
            <person name="Chapman S.B."/>
            <person name="Chen Z."/>
            <person name="Dunbar C."/>
            <person name="Freedman E."/>
            <person name="Gearin G."/>
            <person name="Gellesch M."/>
            <person name="Goldberg J."/>
            <person name="Griggs A."/>
            <person name="Gujja S."/>
            <person name="Heiman D."/>
            <person name="Howarth C."/>
            <person name="Larson L."/>
            <person name="Lui A."/>
            <person name="MacDonald P.J.P."/>
            <person name="Mehta T."/>
            <person name="Montmayeur A."/>
            <person name="Murphy C."/>
            <person name="Neiman D."/>
            <person name="Pearson M."/>
            <person name="Priest M."/>
            <person name="Roberts A."/>
            <person name="Saif S."/>
            <person name="Shea T."/>
            <person name="Shenoy N."/>
            <person name="Sisk P."/>
            <person name="Stolte C."/>
            <person name="Sykes S."/>
            <person name="Yandava C."/>
            <person name="Wortman J."/>
            <person name="Nusbaum C."/>
            <person name="Birren B."/>
        </authorList>
    </citation>
    <scope>NUCLEOTIDE SEQUENCE</scope>
    <source>
        <strain evidence="8">R3-111a-1</strain>
    </source>
</reference>
<dbReference type="InterPro" id="IPR013087">
    <property type="entry name" value="Znf_C2H2_type"/>
</dbReference>
<evidence type="ECO:0000313" key="9">
    <source>
        <dbReference type="EnsemblFungi" id="EJT75319"/>
    </source>
</evidence>
<evidence type="ECO:0000256" key="1">
    <source>
        <dbReference type="ARBA" id="ARBA00022723"/>
    </source>
</evidence>
<dbReference type="PRINTS" id="PR00625">
    <property type="entry name" value="JDOMAIN"/>
</dbReference>
<feature type="domain" description="J" evidence="6">
    <location>
        <begin position="25"/>
        <end position="91"/>
    </location>
</feature>
<feature type="domain" description="C2H2-type" evidence="7">
    <location>
        <begin position="324"/>
        <end position="353"/>
    </location>
</feature>
<dbReference type="FunFam" id="1.10.287.110:FF:000046">
    <property type="entry name" value="dnaJ homolog subfamily C member 21"/>
    <property type="match status" value="1"/>
</dbReference>
<protein>
    <recommendedName>
        <fullName evidence="11">DnaJ domain-containing protein</fullName>
    </recommendedName>
</protein>
<reference evidence="8" key="2">
    <citation type="submission" date="2010-07" db="EMBL/GenBank/DDBJ databases">
        <authorList>
            <consortium name="The Broad Institute Genome Sequencing Platform"/>
            <consortium name="Broad Institute Genome Sequencing Center for Infectious Disease"/>
            <person name="Ma L.-J."/>
            <person name="Dead R."/>
            <person name="Young S."/>
            <person name="Zeng Q."/>
            <person name="Koehrsen M."/>
            <person name="Alvarado L."/>
            <person name="Berlin A."/>
            <person name="Chapman S.B."/>
            <person name="Chen Z."/>
            <person name="Freedman E."/>
            <person name="Gellesch M."/>
            <person name="Goldberg J."/>
            <person name="Griggs A."/>
            <person name="Gujja S."/>
            <person name="Heilman E.R."/>
            <person name="Heiman D."/>
            <person name="Hepburn T."/>
            <person name="Howarth C."/>
            <person name="Jen D."/>
            <person name="Larson L."/>
            <person name="Mehta T."/>
            <person name="Neiman D."/>
            <person name="Pearson M."/>
            <person name="Roberts A."/>
            <person name="Saif S."/>
            <person name="Shea T."/>
            <person name="Shenoy N."/>
            <person name="Sisk P."/>
            <person name="Stolte C."/>
            <person name="Sykes S."/>
            <person name="Walk T."/>
            <person name="White J."/>
            <person name="Yandava C."/>
            <person name="Haas B."/>
            <person name="Nusbaum C."/>
            <person name="Birren B."/>
        </authorList>
    </citation>
    <scope>NUCLEOTIDE SEQUENCE</scope>
    <source>
        <strain evidence="8">R3-111a-1</strain>
    </source>
</reference>
<evidence type="ECO:0000313" key="10">
    <source>
        <dbReference type="Proteomes" id="UP000006039"/>
    </source>
</evidence>
<dbReference type="STRING" id="644352.J3NVE3"/>
<reference evidence="10" key="1">
    <citation type="submission" date="2010-07" db="EMBL/GenBank/DDBJ databases">
        <title>The genome sequence of Gaeumannomyces graminis var. tritici strain R3-111a-1.</title>
        <authorList>
            <consortium name="The Broad Institute Genome Sequencing Platform"/>
            <person name="Ma L.-J."/>
            <person name="Dead R."/>
            <person name="Young S."/>
            <person name="Zeng Q."/>
            <person name="Koehrsen M."/>
            <person name="Alvarado L."/>
            <person name="Berlin A."/>
            <person name="Chapman S.B."/>
            <person name="Chen Z."/>
            <person name="Freedman E."/>
            <person name="Gellesch M."/>
            <person name="Goldberg J."/>
            <person name="Griggs A."/>
            <person name="Gujja S."/>
            <person name="Heilman E.R."/>
            <person name="Heiman D."/>
            <person name="Hepburn T."/>
            <person name="Howarth C."/>
            <person name="Jen D."/>
            <person name="Larson L."/>
            <person name="Mehta T."/>
            <person name="Neiman D."/>
            <person name="Pearson M."/>
            <person name="Roberts A."/>
            <person name="Saif S."/>
            <person name="Shea T."/>
            <person name="Shenoy N."/>
            <person name="Sisk P."/>
            <person name="Stolte C."/>
            <person name="Sykes S."/>
            <person name="Walk T."/>
            <person name="White J."/>
            <person name="Yandava C."/>
            <person name="Haas B."/>
            <person name="Nusbaum C."/>
            <person name="Birren B."/>
        </authorList>
    </citation>
    <scope>NUCLEOTIDE SEQUENCE [LARGE SCALE GENOMIC DNA]</scope>
    <source>
        <strain evidence="10">R3-111a-1</strain>
    </source>
</reference>
<feature type="compositionally biased region" description="Low complexity" evidence="5">
    <location>
        <begin position="496"/>
        <end position="509"/>
    </location>
</feature>
<feature type="region of interest" description="Disordered" evidence="5">
    <location>
        <begin position="294"/>
        <end position="319"/>
    </location>
</feature>
<accession>J3NVE3</accession>
<proteinExistence type="predicted"/>
<feature type="compositionally biased region" description="Acidic residues" evidence="5">
    <location>
        <begin position="419"/>
        <end position="428"/>
    </location>
</feature>
<dbReference type="InterPro" id="IPR001623">
    <property type="entry name" value="DnaJ_domain"/>
</dbReference>
<dbReference type="SMART" id="SM00271">
    <property type="entry name" value="DnaJ"/>
    <property type="match status" value="1"/>
</dbReference>
<dbReference type="GO" id="GO:0003676">
    <property type="term" value="F:nucleic acid binding"/>
    <property type="evidence" value="ECO:0007669"/>
    <property type="project" value="InterPro"/>
</dbReference>
<dbReference type="HOGENOM" id="CLU_009539_2_1_1"/>
<dbReference type="PROSITE" id="PS00028">
    <property type="entry name" value="ZINC_FINGER_C2H2_1"/>
    <property type="match status" value="2"/>
</dbReference>
<evidence type="ECO:0000259" key="7">
    <source>
        <dbReference type="PROSITE" id="PS50157"/>
    </source>
</evidence>
<dbReference type="SMART" id="SM00451">
    <property type="entry name" value="ZnF_U1"/>
    <property type="match status" value="1"/>
</dbReference>
<evidence type="ECO:0008006" key="11">
    <source>
        <dbReference type="Google" id="ProtNLM"/>
    </source>
</evidence>
<dbReference type="PANTHER" id="PTHR44029">
    <property type="entry name" value="DNAJ HOMOLOG SUBFAMILY C MEMBER 21"/>
    <property type="match status" value="1"/>
</dbReference>
<dbReference type="SMART" id="SM00355">
    <property type="entry name" value="ZnF_C2H2"/>
    <property type="match status" value="2"/>
</dbReference>
<evidence type="ECO:0000256" key="3">
    <source>
        <dbReference type="ARBA" id="ARBA00022833"/>
    </source>
</evidence>
<dbReference type="InterPro" id="IPR003604">
    <property type="entry name" value="Matrin/U1-like-C_Znf_C2H2"/>
</dbReference>
<dbReference type="VEuPathDB" id="FungiDB:GGTG_05256"/>
<dbReference type="PROSITE" id="PS50076">
    <property type="entry name" value="DNAJ_2"/>
    <property type="match status" value="1"/>
</dbReference>
<feature type="compositionally biased region" description="Basic and acidic residues" evidence="5">
    <location>
        <begin position="360"/>
        <end position="381"/>
    </location>
</feature>
<reference evidence="9" key="4">
    <citation type="journal article" date="2015" name="G3 (Bethesda)">
        <title>Genome sequences of three phytopathogenic species of the Magnaporthaceae family of fungi.</title>
        <authorList>
            <person name="Okagaki L.H."/>
            <person name="Nunes C.C."/>
            <person name="Sailsbery J."/>
            <person name="Clay B."/>
            <person name="Brown D."/>
            <person name="John T."/>
            <person name="Oh Y."/>
            <person name="Young N."/>
            <person name="Fitzgerald M."/>
            <person name="Haas B.J."/>
            <person name="Zeng Q."/>
            <person name="Young S."/>
            <person name="Adiconis X."/>
            <person name="Fan L."/>
            <person name="Levin J.Z."/>
            <person name="Mitchell T.K."/>
            <person name="Okubara P.A."/>
            <person name="Farman M.L."/>
            <person name="Kohn L.M."/>
            <person name="Birren B."/>
            <person name="Ma L.-J."/>
            <person name="Dean R.A."/>
        </authorList>
    </citation>
    <scope>NUCLEOTIDE SEQUENCE</scope>
    <source>
        <strain evidence="9">R3-111a-1</strain>
    </source>
</reference>
<dbReference type="InterPro" id="IPR054076">
    <property type="entry name" value="ZUO1-like_ZHD"/>
</dbReference>
<dbReference type="eggNOG" id="KOG0717">
    <property type="taxonomic scope" value="Eukaryota"/>
</dbReference>
<dbReference type="InterPro" id="IPR036869">
    <property type="entry name" value="J_dom_sf"/>
</dbReference>
<feature type="region of interest" description="Disordered" evidence="5">
    <location>
        <begin position="95"/>
        <end position="114"/>
    </location>
</feature>
<dbReference type="FunCoup" id="J3NVE3">
    <property type="interactions" value="858"/>
</dbReference>
<evidence type="ECO:0000256" key="2">
    <source>
        <dbReference type="ARBA" id="ARBA00022771"/>
    </source>
</evidence>
<name>J3NVE3_GAET3</name>
<dbReference type="Gene3D" id="1.10.287.110">
    <property type="entry name" value="DnaJ domain"/>
    <property type="match status" value="1"/>
</dbReference>
<reference evidence="9" key="5">
    <citation type="submission" date="2018-04" db="UniProtKB">
        <authorList>
            <consortium name="EnsemblFungi"/>
        </authorList>
    </citation>
    <scope>IDENTIFICATION</scope>
    <source>
        <strain evidence="9">R3-111a-1</strain>
    </source>
</reference>
<dbReference type="Pfam" id="PF00226">
    <property type="entry name" value="DnaJ"/>
    <property type="match status" value="1"/>
</dbReference>
<evidence type="ECO:0000256" key="5">
    <source>
        <dbReference type="SAM" id="MobiDB-lite"/>
    </source>
</evidence>
<dbReference type="EMBL" id="GL385397">
    <property type="protein sequence ID" value="EJT75319.1"/>
    <property type="molecule type" value="Genomic_DNA"/>
</dbReference>
<dbReference type="Proteomes" id="UP000006039">
    <property type="component" value="Unassembled WGS sequence"/>
</dbReference>
<sequence length="546" mass="59483">MGAEQSSSRANGAAGGNAAAPRKTCYYEVMGLDRSATDDEIRKAYKRKALELHPDRNINDVENSTRKFAEVQTAYEILSDPQERAWYDSHREAILSGDDGTGGGGGPGGGPPSSLDITTADEIYALMGRFTSAIRFDDSPNGFFATLDVFFGKLAAEETAACEWDALDPVAYPPFGSSADDYDAVARPFYNAWSAFSTRKSFSWCDRYRLSDAADRRVRRLMEKENKKFRDEGVRDFNDAVRSLAAFVKKRDPRYVPNTQSEAERQRVLRDSAAAQAARSRAANQEKLAEYVLPEWAQARNDDEGGQSGEFSESDDGESEVEHIECVVCAKTFKSEMQFQAHERSKKHVKAVQQIRRQMKKENKDFDLGLDRGRREEKQQSDAELSASSPEAADAGAEEAPIAAPAKEGQQVQQPSDNSSEEDSLDDDYAPREKIQSRIGGGAPGDAASFSDEASSPPTAATSSIAALAAGDSDTEDEPAKTKKVGKAKQKKARKAAQQAAAAEQAPAHACTICKDSFASRNALFAHLTEEHPSPKGAKGAKKSKR</sequence>
<evidence type="ECO:0000313" key="8">
    <source>
        <dbReference type="EMBL" id="EJT75319.1"/>
    </source>
</evidence>
<keyword evidence="2 4" id="KW-0863">Zinc-finger</keyword>
<feature type="region of interest" description="Disordered" evidence="5">
    <location>
        <begin position="341"/>
        <end position="509"/>
    </location>
</feature>